<proteinExistence type="predicted"/>
<protein>
    <submittedName>
        <fullName evidence="1">Uncharacterized protein</fullName>
    </submittedName>
</protein>
<reference evidence="1" key="1">
    <citation type="submission" date="2015-10" db="EMBL/GenBank/DDBJ databases">
        <title>Description of Candidatus Tenderia electrophaga gen. nov, sp. nov., an Uncultivated Electroautotroph from a Biocathode Enrichment.</title>
        <authorList>
            <person name="Eddie B.J."/>
            <person name="Malanoski A.P."/>
            <person name="Wang Z."/>
            <person name="Hall R.J."/>
            <person name="Oh S.D."/>
            <person name="Heiner C."/>
            <person name="Lin B."/>
            <person name="Strycharz-Glaven S.M."/>
        </authorList>
    </citation>
    <scope>NUCLEOTIDE SEQUENCE [LARGE SCALE GENOMIC DNA]</scope>
    <source>
        <strain evidence="1">NRL1</strain>
    </source>
</reference>
<keyword evidence="2" id="KW-1185">Reference proteome</keyword>
<evidence type="ECO:0000313" key="1">
    <source>
        <dbReference type="EMBL" id="ALP53303.1"/>
    </source>
</evidence>
<accession>A0A0S2TDR4</accession>
<dbReference type="KEGG" id="tee:Tel_09115"/>
<dbReference type="EMBL" id="CP013099">
    <property type="protein sequence ID" value="ALP53303.1"/>
    <property type="molecule type" value="Genomic_DNA"/>
</dbReference>
<dbReference type="AlphaFoldDB" id="A0A0S2TDR4"/>
<dbReference type="Proteomes" id="UP000055136">
    <property type="component" value="Chromosome"/>
</dbReference>
<name>A0A0S2TDR4_9GAMM</name>
<dbReference type="STRING" id="1748243.Tel_09115"/>
<organism evidence="1 2">
    <name type="scientific">Candidatus Tenderia electrophaga</name>
    <dbReference type="NCBI Taxonomy" id="1748243"/>
    <lineage>
        <taxon>Bacteria</taxon>
        <taxon>Pseudomonadati</taxon>
        <taxon>Pseudomonadota</taxon>
        <taxon>Gammaproteobacteria</taxon>
        <taxon>Candidatus Tenderiales</taxon>
        <taxon>Candidatus Tenderiaceae</taxon>
        <taxon>Candidatus Tenderia</taxon>
    </lineage>
</organism>
<evidence type="ECO:0000313" key="2">
    <source>
        <dbReference type="Proteomes" id="UP000055136"/>
    </source>
</evidence>
<sequence length="102" mass="11064">MIIQLVIDIKKGVGRVAITPETTIKLERALGMPVGFAGQELPPKKAFNAFTAQAPFSKAAICRFADDVGIAPGIVVGQLQHKGLLPTTHCKDLKVRYQWGHE</sequence>
<gene>
    <name evidence="1" type="ORF">Tel_09115</name>
</gene>